<evidence type="ECO:0000313" key="2">
    <source>
        <dbReference type="Proteomes" id="UP001432251"/>
    </source>
</evidence>
<protein>
    <submittedName>
        <fullName evidence="1">Uncharacterized protein</fullName>
    </submittedName>
</protein>
<keyword evidence="2" id="KW-1185">Reference proteome</keyword>
<dbReference type="EMBL" id="CP146022">
    <property type="protein sequence ID" value="WWQ64413.1"/>
    <property type="molecule type" value="Genomic_DNA"/>
</dbReference>
<organism evidence="1 2">
    <name type="scientific">Streptomyces citrinus</name>
    <dbReference type="NCBI Taxonomy" id="3118173"/>
    <lineage>
        <taxon>Bacteria</taxon>
        <taxon>Bacillati</taxon>
        <taxon>Actinomycetota</taxon>
        <taxon>Actinomycetes</taxon>
        <taxon>Kitasatosporales</taxon>
        <taxon>Streptomycetaceae</taxon>
        <taxon>Streptomyces</taxon>
    </lineage>
</organism>
<gene>
    <name evidence="1" type="ORF">V2W30_14370</name>
</gene>
<reference evidence="1" key="1">
    <citation type="journal article" date="2025" name="Int. J. Syst. Evol. Microbiol.">
        <title>Streptomyces citrinus sp. nov., with yellow diffusible pigment.</title>
        <authorList>
            <person name="He Y."/>
            <person name="Yang E."/>
            <person name="Xu J."/>
            <person name="Sun Y."/>
            <person name="Sun L."/>
        </authorList>
    </citation>
    <scope>NUCLEOTIDE SEQUENCE</scope>
    <source>
        <strain evidence="1">Q6</strain>
    </source>
</reference>
<sequence>MAGEYGTSSDAAHGPDDSLGGAGPLRVWVPPVVANLALGIPALVPLFSLSWLLTNWFGTDCARFDELTAAGATPLCDYHTLDHGPVIMALAVVSALLLTLFVVLSNRGLARRRPTGVCPRTVPLVLLPFAALWTLT</sequence>
<accession>A0ACD5ABG8</accession>
<proteinExistence type="predicted"/>
<dbReference type="Proteomes" id="UP001432251">
    <property type="component" value="Chromosome"/>
</dbReference>
<evidence type="ECO:0000313" key="1">
    <source>
        <dbReference type="EMBL" id="WWQ64413.1"/>
    </source>
</evidence>
<name>A0ACD5ABG8_9ACTN</name>